<dbReference type="RefSeq" id="WP_197442197.1">
    <property type="nucleotide sequence ID" value="NZ_CP036267.1"/>
</dbReference>
<sequence>MMRLRISIGLLALIPIMFGAISAEQAIVQSSTVQKSADSSLVLAQGPVAQPQTQEDDRPTFFDGIRGIIGDSPAFDDNDATESLVESLNRAEKAYKEIRRSNREAIRGMNRQVRVGTARQSPHIVVITVPQLRFDQLTSMNRLSGIRNSGMTFTNYYAPADNLTSSRWSYLTGNLAAKSPAEGRLNRKESLAESLWQAGYETTLIGTWASNQHPVELGYDHWTGFPSSSGVVARYPEFFFTQTTRAKIMSDSDSKQATSHQLITDEVTSFLKRHQRSSRQFYLHVGIPFLQGVKSKENIQEVDKAIGQIVDSLNTLGLAGRVCLIVTGETSHQIAADVDKNLPVVDEKLAYSKSGTNEGNLRTPLIVFWAGKAKRGSISDFPCTGVDLLPTLMNVAAARKTPQGIDGISLISEIQGGEQDIERLLYWKMKDGGQVARRGRWKVILKGGEKQLELYDLKNDPSESTNVAKKHPDIVDSFIVDSKPQQPVDSQTL</sequence>
<dbReference type="AlphaFoldDB" id="A0A517QMB7"/>
<dbReference type="EMBL" id="CP036267">
    <property type="protein sequence ID" value="QDT32751.1"/>
    <property type="molecule type" value="Genomic_DNA"/>
</dbReference>
<keyword evidence="4" id="KW-0378">Hydrolase</keyword>
<dbReference type="Proteomes" id="UP000315724">
    <property type="component" value="Chromosome"/>
</dbReference>
<dbReference type="EC" id="3.1.6.6" evidence="4"/>
<dbReference type="Pfam" id="PF16347">
    <property type="entry name" value="SGSH_C"/>
    <property type="match status" value="1"/>
</dbReference>
<feature type="domain" description="Sulfatase N-terminal" evidence="2">
    <location>
        <begin position="139"/>
        <end position="285"/>
    </location>
</feature>
<evidence type="ECO:0000313" key="4">
    <source>
        <dbReference type="EMBL" id="QDT32751.1"/>
    </source>
</evidence>
<dbReference type="Gene3D" id="3.40.720.10">
    <property type="entry name" value="Alkaline Phosphatase, subunit A"/>
    <property type="match status" value="2"/>
</dbReference>
<dbReference type="PANTHER" id="PTHR42693">
    <property type="entry name" value="ARYLSULFATASE FAMILY MEMBER"/>
    <property type="match status" value="1"/>
</dbReference>
<dbReference type="SUPFAM" id="SSF53649">
    <property type="entry name" value="Alkaline phosphatase-like"/>
    <property type="match status" value="1"/>
</dbReference>
<feature type="domain" description="N-sulphoglucosamine sulphohydrolase C-terminal" evidence="3">
    <location>
        <begin position="353"/>
        <end position="470"/>
    </location>
</feature>
<dbReference type="GO" id="GO:0047753">
    <property type="term" value="F:choline-sulfatase activity"/>
    <property type="evidence" value="ECO:0007669"/>
    <property type="project" value="UniProtKB-EC"/>
</dbReference>
<dbReference type="InterPro" id="IPR017850">
    <property type="entry name" value="Alkaline_phosphatase_core_sf"/>
</dbReference>
<accession>A0A517QMB7</accession>
<dbReference type="InterPro" id="IPR000917">
    <property type="entry name" value="Sulfatase_N"/>
</dbReference>
<dbReference type="PANTHER" id="PTHR42693:SF33">
    <property type="entry name" value="ARYLSULFATASE"/>
    <property type="match status" value="1"/>
</dbReference>
<keyword evidence="5" id="KW-1185">Reference proteome</keyword>
<dbReference type="InterPro" id="IPR032506">
    <property type="entry name" value="SGSH_C"/>
</dbReference>
<dbReference type="KEGG" id="tpol:Mal48_19980"/>
<organism evidence="4 5">
    <name type="scientific">Thalassoglobus polymorphus</name>
    <dbReference type="NCBI Taxonomy" id="2527994"/>
    <lineage>
        <taxon>Bacteria</taxon>
        <taxon>Pseudomonadati</taxon>
        <taxon>Planctomycetota</taxon>
        <taxon>Planctomycetia</taxon>
        <taxon>Planctomycetales</taxon>
        <taxon>Planctomycetaceae</taxon>
        <taxon>Thalassoglobus</taxon>
    </lineage>
</organism>
<comment type="similarity">
    <text evidence="1">Belongs to the sulfatase family.</text>
</comment>
<name>A0A517QMB7_9PLAN</name>
<evidence type="ECO:0000259" key="3">
    <source>
        <dbReference type="Pfam" id="PF16347"/>
    </source>
</evidence>
<reference evidence="4 5" key="1">
    <citation type="submission" date="2019-02" db="EMBL/GenBank/DDBJ databases">
        <title>Deep-cultivation of Planctomycetes and their phenomic and genomic characterization uncovers novel biology.</title>
        <authorList>
            <person name="Wiegand S."/>
            <person name="Jogler M."/>
            <person name="Boedeker C."/>
            <person name="Pinto D."/>
            <person name="Vollmers J."/>
            <person name="Rivas-Marin E."/>
            <person name="Kohn T."/>
            <person name="Peeters S.H."/>
            <person name="Heuer A."/>
            <person name="Rast P."/>
            <person name="Oberbeckmann S."/>
            <person name="Bunk B."/>
            <person name="Jeske O."/>
            <person name="Meyerdierks A."/>
            <person name="Storesund J.E."/>
            <person name="Kallscheuer N."/>
            <person name="Luecker S."/>
            <person name="Lage O.M."/>
            <person name="Pohl T."/>
            <person name="Merkel B.J."/>
            <person name="Hornburger P."/>
            <person name="Mueller R.-W."/>
            <person name="Bruemmer F."/>
            <person name="Labrenz M."/>
            <person name="Spormann A.M."/>
            <person name="Op den Camp H."/>
            <person name="Overmann J."/>
            <person name="Amann R."/>
            <person name="Jetten M.S.M."/>
            <person name="Mascher T."/>
            <person name="Medema M.H."/>
            <person name="Devos D.P."/>
            <person name="Kaster A.-K."/>
            <person name="Ovreas L."/>
            <person name="Rohde M."/>
            <person name="Galperin M.Y."/>
            <person name="Jogler C."/>
        </authorList>
    </citation>
    <scope>NUCLEOTIDE SEQUENCE [LARGE SCALE GENOMIC DNA]</scope>
    <source>
        <strain evidence="4 5">Mal48</strain>
    </source>
</reference>
<evidence type="ECO:0000313" key="5">
    <source>
        <dbReference type="Proteomes" id="UP000315724"/>
    </source>
</evidence>
<evidence type="ECO:0000256" key="1">
    <source>
        <dbReference type="ARBA" id="ARBA00008779"/>
    </source>
</evidence>
<dbReference type="InterPro" id="IPR050738">
    <property type="entry name" value="Sulfatase"/>
</dbReference>
<dbReference type="Pfam" id="PF00884">
    <property type="entry name" value="Sulfatase"/>
    <property type="match status" value="1"/>
</dbReference>
<gene>
    <name evidence="4" type="primary">betC_6</name>
    <name evidence="4" type="ORF">Mal48_19980</name>
</gene>
<evidence type="ECO:0000259" key="2">
    <source>
        <dbReference type="Pfam" id="PF00884"/>
    </source>
</evidence>
<protein>
    <submittedName>
        <fullName evidence="4">Choline-sulfatase</fullName>
        <ecNumber evidence="4">3.1.6.6</ecNumber>
    </submittedName>
</protein>
<proteinExistence type="inferred from homology"/>
<dbReference type="GO" id="GO:0004065">
    <property type="term" value="F:arylsulfatase activity"/>
    <property type="evidence" value="ECO:0007669"/>
    <property type="project" value="TreeGrafter"/>
</dbReference>